<dbReference type="AlphaFoldDB" id="A0A8H3QL79"/>
<gene>
    <name evidence="2" type="ORF">RCL2_001098800</name>
</gene>
<accession>A0A8H3QL79</accession>
<dbReference type="InterPro" id="IPR012337">
    <property type="entry name" value="RNaseH-like_sf"/>
</dbReference>
<evidence type="ECO:0000259" key="1">
    <source>
        <dbReference type="Pfam" id="PF02171"/>
    </source>
</evidence>
<dbReference type="OrthoDB" id="10252740at2759"/>
<protein>
    <submittedName>
        <fullName evidence="2">Piwi domain-containing protein</fullName>
    </submittedName>
</protein>
<name>A0A8H3QL79_9GLOM</name>
<dbReference type="EMBL" id="BLAL01000074">
    <property type="protein sequence ID" value="GES83838.1"/>
    <property type="molecule type" value="Genomic_DNA"/>
</dbReference>
<dbReference type="SUPFAM" id="SSF53098">
    <property type="entry name" value="Ribonuclease H-like"/>
    <property type="match status" value="1"/>
</dbReference>
<evidence type="ECO:0000313" key="2">
    <source>
        <dbReference type="EMBL" id="GES83838.1"/>
    </source>
</evidence>
<dbReference type="Pfam" id="PF02171">
    <property type="entry name" value="Piwi"/>
    <property type="match status" value="1"/>
</dbReference>
<dbReference type="GO" id="GO:0003676">
    <property type="term" value="F:nucleic acid binding"/>
    <property type="evidence" value="ECO:0007669"/>
    <property type="project" value="InterPro"/>
</dbReference>
<organism evidence="2 3">
    <name type="scientific">Rhizophagus clarus</name>
    <dbReference type="NCBI Taxonomy" id="94130"/>
    <lineage>
        <taxon>Eukaryota</taxon>
        <taxon>Fungi</taxon>
        <taxon>Fungi incertae sedis</taxon>
        <taxon>Mucoromycota</taxon>
        <taxon>Glomeromycotina</taxon>
        <taxon>Glomeromycetes</taxon>
        <taxon>Glomerales</taxon>
        <taxon>Glomeraceae</taxon>
        <taxon>Rhizophagus</taxon>
    </lineage>
</organism>
<proteinExistence type="predicted"/>
<dbReference type="PANTHER" id="PTHR22891">
    <property type="entry name" value="EUKARYOTIC TRANSLATION INITIATION FACTOR 2C"/>
    <property type="match status" value="1"/>
</dbReference>
<dbReference type="InterPro" id="IPR036397">
    <property type="entry name" value="RNaseH_sf"/>
</dbReference>
<feature type="domain" description="Piwi" evidence="1">
    <location>
        <begin position="3"/>
        <end position="73"/>
    </location>
</feature>
<evidence type="ECO:0000313" key="3">
    <source>
        <dbReference type="Proteomes" id="UP000615446"/>
    </source>
</evidence>
<dbReference type="InterPro" id="IPR003165">
    <property type="entry name" value="Piwi"/>
</dbReference>
<dbReference type="Proteomes" id="UP000615446">
    <property type="component" value="Unassembled WGS sequence"/>
</dbReference>
<sequence length="83" mass="9478">MLTILMGADISHFAPAHGSNKRPSFASLCSSMDVRASRYAISIRVQPDRAEIIVDLTNMMKELLKVFYQTSDKNLKKFYFTEM</sequence>
<dbReference type="Gene3D" id="3.30.420.10">
    <property type="entry name" value="Ribonuclease H-like superfamily/Ribonuclease H"/>
    <property type="match status" value="1"/>
</dbReference>
<comment type="caution">
    <text evidence="2">The sequence shown here is derived from an EMBL/GenBank/DDBJ whole genome shotgun (WGS) entry which is preliminary data.</text>
</comment>
<reference evidence="2" key="1">
    <citation type="submission" date="2019-10" db="EMBL/GenBank/DDBJ databases">
        <title>Conservation and host-specific expression of non-tandemly repeated heterogenous ribosome RNA gene in arbuscular mycorrhizal fungi.</title>
        <authorList>
            <person name="Maeda T."/>
            <person name="Kobayashi Y."/>
            <person name="Nakagawa T."/>
            <person name="Ezawa T."/>
            <person name="Yamaguchi K."/>
            <person name="Bino T."/>
            <person name="Nishimoto Y."/>
            <person name="Shigenobu S."/>
            <person name="Kawaguchi M."/>
        </authorList>
    </citation>
    <scope>NUCLEOTIDE SEQUENCE</scope>
    <source>
        <strain evidence="2">HR1</strain>
    </source>
</reference>